<dbReference type="Proteomes" id="UP000000716">
    <property type="component" value="Chromosome"/>
</dbReference>
<protein>
    <submittedName>
        <fullName evidence="1">Uncharacterized protein</fullName>
    </submittedName>
</protein>
<dbReference type="RefSeq" id="WP_015880608.1">
    <property type="nucleotide sequence ID" value="NC_012673.1"/>
</dbReference>
<reference evidence="1 2" key="1">
    <citation type="journal article" date="2011" name="J. Bacteriol.">
        <title>Complete genome sequence of the Thermophilic Bacterium Exiguobacterium sp. AT1b.</title>
        <authorList>
            <person name="Vishnivetskaya T.A."/>
            <person name="Lucas S."/>
            <person name="Copeland A."/>
            <person name="Lapidus A."/>
            <person name="Glavina Del Rio T."/>
            <person name="Dalin E."/>
            <person name="Tice H."/>
            <person name="Bruce D.C."/>
            <person name="Goodwin L.A."/>
            <person name="Pitluck S."/>
            <person name="Saunders E."/>
            <person name="Brettin T."/>
            <person name="Detter C."/>
            <person name="Han C."/>
            <person name="Larimer F."/>
            <person name="Land M.L."/>
            <person name="Hauser L.J."/>
            <person name="Kyrpides N.C."/>
            <person name="Ovchinnikova G."/>
            <person name="Kathariou S."/>
            <person name="Ramaley R.F."/>
            <person name="Rodrigues D.F."/>
            <person name="Hendrix C."/>
            <person name="Richardson P."/>
            <person name="Tiedje J.M."/>
        </authorList>
    </citation>
    <scope>NUCLEOTIDE SEQUENCE [LARGE SCALE GENOMIC DNA]</scope>
    <source>
        <strain evidence="2">ATCC BAA-1283 / AT1b</strain>
    </source>
</reference>
<name>C4L1L7_EXISA</name>
<evidence type="ECO:0000313" key="1">
    <source>
        <dbReference type="EMBL" id="ACQ71049.1"/>
    </source>
</evidence>
<dbReference type="KEGG" id="eat:EAT1b_2126"/>
<gene>
    <name evidence="1" type="ordered locus">EAT1b_2126</name>
</gene>
<dbReference type="HOGENOM" id="CLU_2436411_0_0_9"/>
<evidence type="ECO:0000313" key="2">
    <source>
        <dbReference type="Proteomes" id="UP000000716"/>
    </source>
</evidence>
<sequence>MFNANKLMIPFSFTNEINFPFEFKNGRQIKHVFHPLDIVDYYSEYPNGDGRYIVLLSRDTNIDSETFESLSKPVHVYLIAHSNFLTERKM</sequence>
<dbReference type="EMBL" id="CP001615">
    <property type="protein sequence ID" value="ACQ71049.1"/>
    <property type="molecule type" value="Genomic_DNA"/>
</dbReference>
<proteinExistence type="predicted"/>
<organism evidence="1 2">
    <name type="scientific">Exiguobacterium sp. (strain ATCC BAA-1283 / AT1b)</name>
    <dbReference type="NCBI Taxonomy" id="360911"/>
    <lineage>
        <taxon>Bacteria</taxon>
        <taxon>Bacillati</taxon>
        <taxon>Bacillota</taxon>
        <taxon>Bacilli</taxon>
        <taxon>Bacillales</taxon>
        <taxon>Bacillales Family XII. Incertae Sedis</taxon>
        <taxon>Exiguobacterium</taxon>
    </lineage>
</organism>
<accession>C4L1L7</accession>
<dbReference type="AlphaFoldDB" id="C4L1L7"/>
<dbReference type="OrthoDB" id="9814088at2"/>
<keyword evidence="2" id="KW-1185">Reference proteome</keyword>